<dbReference type="EMBL" id="CP018139">
    <property type="protein sequence ID" value="APE30158.1"/>
    <property type="molecule type" value="Genomic_DNA"/>
</dbReference>
<feature type="region of interest" description="Disordered" evidence="1">
    <location>
        <begin position="148"/>
        <end position="169"/>
    </location>
</feature>
<dbReference type="AlphaFoldDB" id="A0A1J0VDR2"/>
<evidence type="ECO:0000313" key="4">
    <source>
        <dbReference type="Proteomes" id="UP000181985"/>
    </source>
</evidence>
<dbReference type="RefSeq" id="WP_071942144.1">
    <property type="nucleotide sequence ID" value="NZ_CP018139.1"/>
</dbReference>
<evidence type="ECO:0000256" key="2">
    <source>
        <dbReference type="SAM" id="SignalP"/>
    </source>
</evidence>
<name>A0A1J0VDR2_9GAMM</name>
<keyword evidence="2" id="KW-0732">Signal</keyword>
<dbReference type="KEGG" id="hsi:BOX17_03845"/>
<gene>
    <name evidence="3" type="ORF">BOX17_03845</name>
</gene>
<feature type="compositionally biased region" description="Polar residues" evidence="1">
    <location>
        <begin position="151"/>
        <end position="169"/>
    </location>
</feature>
<protein>
    <recommendedName>
        <fullName evidence="5">Adhesin</fullName>
    </recommendedName>
</protein>
<organism evidence="3 4">
    <name type="scientific">Halomonas aestuarii</name>
    <dbReference type="NCBI Taxonomy" id="1897729"/>
    <lineage>
        <taxon>Bacteria</taxon>
        <taxon>Pseudomonadati</taxon>
        <taxon>Pseudomonadota</taxon>
        <taxon>Gammaproteobacteria</taxon>
        <taxon>Oceanospirillales</taxon>
        <taxon>Halomonadaceae</taxon>
        <taxon>Halomonas</taxon>
    </lineage>
</organism>
<proteinExistence type="predicted"/>
<evidence type="ECO:0008006" key="5">
    <source>
        <dbReference type="Google" id="ProtNLM"/>
    </source>
</evidence>
<feature type="signal peptide" evidence="2">
    <location>
        <begin position="1"/>
        <end position="24"/>
    </location>
</feature>
<evidence type="ECO:0000256" key="1">
    <source>
        <dbReference type="SAM" id="MobiDB-lite"/>
    </source>
</evidence>
<accession>A0A1J0VDR2</accession>
<evidence type="ECO:0000313" key="3">
    <source>
        <dbReference type="EMBL" id="APE30158.1"/>
    </source>
</evidence>
<feature type="chain" id="PRO_5013334869" description="Adhesin" evidence="2">
    <location>
        <begin position="25"/>
        <end position="389"/>
    </location>
</feature>
<reference evidence="4" key="1">
    <citation type="submission" date="2016-11" db="EMBL/GenBank/DDBJ databases">
        <title>Halolamina sediminis sp. nov., an extremely halophilic archaeon isolated from solar salt.</title>
        <authorList>
            <person name="Koh H.-W."/>
            <person name="Rani S."/>
            <person name="Park S.-J."/>
        </authorList>
    </citation>
    <scope>NUCLEOTIDE SEQUENCE [LARGE SCALE GENOMIC DNA]</scope>
    <source>
        <strain evidence="4">Hb3</strain>
    </source>
</reference>
<dbReference type="Proteomes" id="UP000181985">
    <property type="component" value="Chromosome"/>
</dbReference>
<dbReference type="OrthoDB" id="5833205at2"/>
<sequence>MKTFQKAPLALAITALMAAPYALAEGHPNEFETNSSINSDFTNNIAVDLMHSSDTDKSFRVRVNARDPARHYSGATVDSKQMNDFNSVDNQVSDNNATVGAGVGAGASGNIGINVAAGDNNSQANDAALSASDAARVFSQAAAFSAQSSSWNEVQNSGSPNNARVGGSSLQNATGNIGLNVAAGVANAQQNSLAASANTNSGSADATAGGVQTAYNNTTTNQGHTETFTDTVRVSVSGVMSGGYRGTGSGAYDGTWNQTNDVYPEIWIGGQEGNNHGSGSGKEYWGHADFDDQGTAGDDGRFEGDEGGTLGFSEVGRMRMGGTMSGSVTTTNTVYVANENNASLGGNALRGASGNIGVNVAAGTNNLQRNSMAIASSSMGAGTGGGGTE</sequence>
<keyword evidence="4" id="KW-1185">Reference proteome</keyword>